<evidence type="ECO:0000313" key="1">
    <source>
        <dbReference type="EMBL" id="AAM84568.1"/>
    </source>
</evidence>
<organism evidence="1 2">
    <name type="scientific">Yersinia pestis</name>
    <dbReference type="NCBI Taxonomy" id="632"/>
    <lineage>
        <taxon>Bacteria</taxon>
        <taxon>Pseudomonadati</taxon>
        <taxon>Pseudomonadota</taxon>
        <taxon>Gammaproteobacteria</taxon>
        <taxon>Enterobacterales</taxon>
        <taxon>Yersiniaceae</taxon>
        <taxon>Yersinia</taxon>
    </lineage>
</organism>
<evidence type="ECO:0000313" key="2">
    <source>
        <dbReference type="Proteomes" id="UP000002490"/>
    </source>
</evidence>
<reference evidence="1 2" key="1">
    <citation type="journal article" date="2002" name="J. Bacteriol.">
        <title>Genome sequence of Yersinia pestis KIM.</title>
        <authorList>
            <person name="Deng W."/>
            <person name="Burland V."/>
            <person name="Plunkett G.III."/>
            <person name="Boutin A."/>
            <person name="Mayhew G.F."/>
            <person name="Liss P."/>
            <person name="Perna N.T."/>
            <person name="Rose D.J."/>
            <person name="Mau B."/>
            <person name="Zhou S."/>
            <person name="Schwartz D.C."/>
            <person name="Fetherston J.D."/>
            <person name="Lindler L.E."/>
            <person name="Brubaker R.R."/>
            <person name="Plana G.V."/>
            <person name="Straley S.C."/>
            <person name="McDonough K.A."/>
            <person name="Nilles M.L."/>
            <person name="Matson J.S."/>
            <person name="Blattner F.R."/>
            <person name="Perry R.D."/>
        </authorList>
    </citation>
    <scope>NUCLEOTIDE SEQUENCE [LARGE SCALE GENOMIC DNA]</scope>
    <source>
        <strain evidence="2">KIM10+ / Biovar Mediaevalis</strain>
    </source>
</reference>
<gene>
    <name evidence="1" type="ordered locus">y0987</name>
</gene>
<dbReference type="EMBL" id="AE009952">
    <property type="protein sequence ID" value="AAM84568.1"/>
    <property type="molecule type" value="Genomic_DNA"/>
</dbReference>
<dbReference type="Proteomes" id="UP000002490">
    <property type="component" value="Chromosome"/>
</dbReference>
<dbReference type="HOGENOM" id="CLU_2345992_0_0_6"/>
<proteinExistence type="predicted"/>
<accession>Q8CLM0</accession>
<name>Q8CLM0_YERPE</name>
<sequence>MPQQGLTTAWAYPTATAASTALPPIFKISAPTCEARYWEVTTMPFFASTAGVEAACSVPLTSKANTANGLFHFVKNIRTPIVLLPAGSYPVIIVWQH</sequence>
<dbReference type="DNASU" id="1145934"/>
<dbReference type="AlphaFoldDB" id="Q8CLM0"/>
<protein>
    <submittedName>
        <fullName evidence="1">Uncharacterized protein</fullName>
    </submittedName>
</protein>
<dbReference type="KEGG" id="ypk:y0987"/>